<dbReference type="EMBL" id="OA882272">
    <property type="protein sequence ID" value="CAD7274333.1"/>
    <property type="molecule type" value="Genomic_DNA"/>
</dbReference>
<comment type="similarity">
    <text evidence="4 11">Belongs to the OST1 family.</text>
</comment>
<protein>
    <recommendedName>
        <fullName evidence="5 11">Dolichyl-diphosphooligosaccharide--protein glycosyltransferase subunit 1</fullName>
    </recommendedName>
</protein>
<evidence type="ECO:0000256" key="2">
    <source>
        <dbReference type="ARBA" id="ARBA00004115"/>
    </source>
</evidence>
<keyword evidence="13" id="KW-1185">Reference proteome</keyword>
<evidence type="ECO:0000256" key="7">
    <source>
        <dbReference type="ARBA" id="ARBA00022729"/>
    </source>
</evidence>
<proteinExistence type="inferred from homology"/>
<keyword evidence="6 11" id="KW-0812">Transmembrane</keyword>
<dbReference type="OrthoDB" id="310030at2759"/>
<dbReference type="Proteomes" id="UP000678499">
    <property type="component" value="Unassembled WGS sequence"/>
</dbReference>
<feature type="signal peptide" evidence="11">
    <location>
        <begin position="1"/>
        <end position="17"/>
    </location>
</feature>
<evidence type="ECO:0000256" key="4">
    <source>
        <dbReference type="ARBA" id="ARBA00008905"/>
    </source>
</evidence>
<keyword evidence="8 11" id="KW-0256">Endoplasmic reticulum</keyword>
<dbReference type="EMBL" id="CAJPEX010000235">
    <property type="protein sequence ID" value="CAG0914485.1"/>
    <property type="molecule type" value="Genomic_DNA"/>
</dbReference>
<organism evidence="12">
    <name type="scientific">Notodromas monacha</name>
    <dbReference type="NCBI Taxonomy" id="399045"/>
    <lineage>
        <taxon>Eukaryota</taxon>
        <taxon>Metazoa</taxon>
        <taxon>Ecdysozoa</taxon>
        <taxon>Arthropoda</taxon>
        <taxon>Crustacea</taxon>
        <taxon>Oligostraca</taxon>
        <taxon>Ostracoda</taxon>
        <taxon>Podocopa</taxon>
        <taxon>Podocopida</taxon>
        <taxon>Cypridocopina</taxon>
        <taxon>Cypridoidea</taxon>
        <taxon>Cyprididae</taxon>
        <taxon>Notodromas</taxon>
    </lineage>
</organism>
<evidence type="ECO:0000313" key="13">
    <source>
        <dbReference type="Proteomes" id="UP000678499"/>
    </source>
</evidence>
<evidence type="ECO:0000256" key="5">
    <source>
        <dbReference type="ARBA" id="ARBA00017611"/>
    </source>
</evidence>
<feature type="chain" id="PRO_5036509500" description="Dolichyl-diphosphooligosaccharide--protein glycosyltransferase subunit 1" evidence="11">
    <location>
        <begin position="18"/>
        <end position="510"/>
    </location>
</feature>
<evidence type="ECO:0000256" key="10">
    <source>
        <dbReference type="ARBA" id="ARBA00023136"/>
    </source>
</evidence>
<comment type="pathway">
    <text evidence="3 11">Protein modification; protein glycosylation.</text>
</comment>
<evidence type="ECO:0000256" key="11">
    <source>
        <dbReference type="RuleBase" id="RU361143"/>
    </source>
</evidence>
<evidence type="ECO:0000256" key="9">
    <source>
        <dbReference type="ARBA" id="ARBA00022989"/>
    </source>
</evidence>
<feature type="transmembrane region" description="Helical" evidence="11">
    <location>
        <begin position="337"/>
        <end position="359"/>
    </location>
</feature>
<dbReference type="Pfam" id="PF04597">
    <property type="entry name" value="Ribophorin_I"/>
    <property type="match status" value="1"/>
</dbReference>
<keyword evidence="9 11" id="KW-1133">Transmembrane helix</keyword>
<reference evidence="12" key="1">
    <citation type="submission" date="2020-11" db="EMBL/GenBank/DDBJ databases">
        <authorList>
            <person name="Tran Van P."/>
        </authorList>
    </citation>
    <scope>NUCLEOTIDE SEQUENCE</scope>
</reference>
<keyword evidence="10 11" id="KW-0472">Membrane</keyword>
<dbReference type="AlphaFoldDB" id="A0A7R9BH09"/>
<evidence type="ECO:0000313" key="12">
    <source>
        <dbReference type="EMBL" id="CAD7274333.1"/>
    </source>
</evidence>
<evidence type="ECO:0000256" key="3">
    <source>
        <dbReference type="ARBA" id="ARBA00004922"/>
    </source>
</evidence>
<comment type="subcellular location">
    <subcellularLocation>
        <location evidence="2 11">Endoplasmic reticulum membrane</location>
        <topology evidence="2 11">Single-pass type I membrane protein</topology>
    </subcellularLocation>
</comment>
<dbReference type="UniPathway" id="UPA00378"/>
<dbReference type="PANTHER" id="PTHR21049:SF0">
    <property type="entry name" value="DOLICHYL-DIPHOSPHOOLIGOSACCHARIDE--PROTEIN GLYCOSYLTRANSFERASE SUBUNIT 1"/>
    <property type="match status" value="1"/>
</dbReference>
<gene>
    <name evidence="12" type="ORF">NMOB1V02_LOCUS2172</name>
</gene>
<comment type="subunit">
    <text evidence="11">Component of the oligosaccharyltransferase (OST) complex.</text>
</comment>
<sequence length="510" mass="57207">MARGILVLFLFICGVSAQNLVVKNAGRKVELNLVYSHLLVPYPSKIVQNQPQLVKYSGNAYPFLPYEVVSAKTVVTLSSNNIESYTKVKPVSVTDTSITYGPYENLPAFSEEEITVHYENNAPFLTVASLKRWIEISHWGGNIAVEEDVDVLHTGARLKGAFSRHEYQRGQSGPSSVASYRTFLPAAASSIYYRDDIGNISTSRTKILEDTVEVELTPRFPLFGGWKTKYKIGYNVPSYEYLYSRGDNFILQMRFIDHIFDEMVVDSAEVSVLLPEGAEDVEIVFPEYPGIEKKADSIFKTYLDTTGRKVITATKKNIVENHIQDFQVKYRLPSWRLIFEPLLIVVACYLMFLVIVIYVRLDFSISKDEAVEARMKAAGVLENVLSTQEKRDAIYTSLDAAIHTLKSSKDVNGFQSALKNINADHKNLAQSLGDQVSRLRSLGVPDLADKILDLQKLDKTLKDIVGQQVSLAERLVGNKIAKGNYVTEDATLGKKREELLERIHSIIGSL</sequence>
<dbReference type="PANTHER" id="PTHR21049">
    <property type="entry name" value="RIBOPHORIN I"/>
    <property type="match status" value="1"/>
</dbReference>
<evidence type="ECO:0000256" key="1">
    <source>
        <dbReference type="ARBA" id="ARBA00002791"/>
    </source>
</evidence>
<comment type="function">
    <text evidence="1 11">Subunit of the oligosaccharyl transferase (OST) complex that catalyzes the initial transfer of a defined glycan (Glc(3)Man(9)GlcNAc(2) in eukaryotes) from the lipid carrier dolichol-pyrophosphate to an asparagine residue within an Asn-X-Ser/Thr consensus motif in nascent polypeptide chains, the first step in protein N-glycosylation. N-glycosylation occurs cotranslationally and the complex associates with the Sec61 complex at the channel-forming translocon complex that mediates protein translocation across the endoplasmic reticulum (ER). All subunits are required for a maximal enzyme activity.</text>
</comment>
<dbReference type="GO" id="GO:0008250">
    <property type="term" value="C:oligosaccharyltransferase complex"/>
    <property type="evidence" value="ECO:0007669"/>
    <property type="project" value="UniProtKB-UniRule"/>
</dbReference>
<evidence type="ECO:0000256" key="6">
    <source>
        <dbReference type="ARBA" id="ARBA00022692"/>
    </source>
</evidence>
<accession>A0A7R9BH09</accession>
<keyword evidence="7 11" id="KW-0732">Signal</keyword>
<name>A0A7R9BH09_9CRUS</name>
<dbReference type="GO" id="GO:0018279">
    <property type="term" value="P:protein N-linked glycosylation via asparagine"/>
    <property type="evidence" value="ECO:0007669"/>
    <property type="project" value="TreeGrafter"/>
</dbReference>
<dbReference type="InterPro" id="IPR007676">
    <property type="entry name" value="Ribophorin_I"/>
</dbReference>
<evidence type="ECO:0000256" key="8">
    <source>
        <dbReference type="ARBA" id="ARBA00022824"/>
    </source>
</evidence>